<dbReference type="InterPro" id="IPR027246">
    <property type="entry name" value="Porin_Euk/Tom40"/>
</dbReference>
<reference evidence="12" key="1">
    <citation type="submission" date="2025-08" db="UniProtKB">
        <authorList>
            <consortium name="RefSeq"/>
        </authorList>
    </citation>
    <scope>IDENTIFICATION</scope>
    <source>
        <strain evidence="12">Ishihara</strain>
        <tissue evidence="12">Whole body</tissue>
    </source>
</reference>
<evidence type="ECO:0000256" key="4">
    <source>
        <dbReference type="ARBA" id="ARBA00022452"/>
    </source>
</evidence>
<dbReference type="RefSeq" id="XP_022822070.1">
    <property type="nucleotide sequence ID" value="XM_022966302.1"/>
</dbReference>
<dbReference type="GO" id="GO:0030150">
    <property type="term" value="P:protein import into mitochondrial matrix"/>
    <property type="evidence" value="ECO:0007669"/>
    <property type="project" value="InterPro"/>
</dbReference>
<evidence type="ECO:0000256" key="2">
    <source>
        <dbReference type="ARBA" id="ARBA00010510"/>
    </source>
</evidence>
<keyword evidence="11" id="KW-1185">Reference proteome</keyword>
<evidence type="ECO:0000256" key="5">
    <source>
        <dbReference type="ARBA" id="ARBA00022692"/>
    </source>
</evidence>
<protein>
    <submittedName>
        <fullName evidence="12">Mitochondrial import receptor subunit TOM40 homolog</fullName>
    </submittedName>
</protein>
<comment type="similarity">
    <text evidence="2">Belongs to the Tom40 family.</text>
</comment>
<evidence type="ECO:0000256" key="8">
    <source>
        <dbReference type="ARBA" id="ARBA00023128"/>
    </source>
</evidence>
<keyword evidence="9" id="KW-0472">Membrane</keyword>
<keyword evidence="4" id="KW-1134">Transmembrane beta strand</keyword>
<dbReference type="AlphaFoldDB" id="A0A9J7E0E0"/>
<proteinExistence type="inferred from homology"/>
<feature type="compositionally biased region" description="Low complexity" evidence="10">
    <location>
        <begin position="95"/>
        <end position="106"/>
    </location>
</feature>
<keyword evidence="8" id="KW-0496">Mitochondrion</keyword>
<keyword evidence="5" id="KW-0812">Transmembrane</keyword>
<dbReference type="Proteomes" id="UP000301870">
    <property type="component" value="Chromosome 16"/>
</dbReference>
<evidence type="ECO:0000256" key="9">
    <source>
        <dbReference type="ARBA" id="ARBA00023136"/>
    </source>
</evidence>
<dbReference type="GeneID" id="111353330"/>
<keyword evidence="7" id="KW-0653">Protein transport</keyword>
<keyword evidence="3" id="KW-0813">Transport</keyword>
<gene>
    <name evidence="12" type="primary">LOC111353330</name>
</gene>
<evidence type="ECO:0000256" key="10">
    <source>
        <dbReference type="SAM" id="MobiDB-lite"/>
    </source>
</evidence>
<dbReference type="KEGG" id="sliu:111353330"/>
<evidence type="ECO:0000256" key="7">
    <source>
        <dbReference type="ARBA" id="ARBA00022927"/>
    </source>
</evidence>
<evidence type="ECO:0000313" key="12">
    <source>
        <dbReference type="RefSeq" id="XP_022822070.1"/>
    </source>
</evidence>
<dbReference type="OrthoDB" id="19656at2759"/>
<dbReference type="GO" id="GO:0008320">
    <property type="term" value="F:protein transmembrane transporter activity"/>
    <property type="evidence" value="ECO:0007669"/>
    <property type="project" value="InterPro"/>
</dbReference>
<dbReference type="Gene3D" id="2.40.160.10">
    <property type="entry name" value="Porin"/>
    <property type="match status" value="1"/>
</dbReference>
<name>A0A9J7E0E0_SPOLT</name>
<keyword evidence="12" id="KW-0675">Receptor</keyword>
<evidence type="ECO:0000256" key="3">
    <source>
        <dbReference type="ARBA" id="ARBA00022448"/>
    </source>
</evidence>
<evidence type="ECO:0000313" key="11">
    <source>
        <dbReference type="Proteomes" id="UP000301870"/>
    </source>
</evidence>
<evidence type="ECO:0000256" key="6">
    <source>
        <dbReference type="ARBA" id="ARBA00022787"/>
    </source>
</evidence>
<sequence length="448" mass="48477">MTTRQIKRSYYGPDSIFKTKSNLTFELNVSATSKFYLCLLYFFIKMDKKDCDSKFSLLSLFNLFKLGLFDTIYAKGPASEIHSPRKEHWQHCGSPRKSSSKDSSACSTVGVQKDPCADKSAGGDAPFNKVCKCKGPDGKNTAGDRGKTGAGVTGSRAGRTCEKESDNLPAGAINPGLLRHIHNAARYRLPQCFEGGCVSLKHSSKSNWVFGHSLSFSSVSPGGYKVLLSYVDKEKPTSLPYFVMEAAPGGQMSCEMRVGPTLGTRATVVAQIAEGEFYSFESIMDAYCNRFTASIIAVNREFIALHYLQAVTDQLSLGAEVVARGQSAELSSASGAGRWVTENHSISATLGNRGLDLCYARDIKPFLTVAAMLEVGFAIRRAVATLAYEWHTEEWTVRGSADSDGLVGATLQRSLGGKRAKLACAISALLNHPNDKFRLGFGITAAII</sequence>
<accession>A0A9J7E0E0</accession>
<dbReference type="InterPro" id="IPR023614">
    <property type="entry name" value="Porin_dom_sf"/>
</dbReference>
<dbReference type="PANTHER" id="PTHR10802">
    <property type="entry name" value="MITOCHONDRIAL IMPORT RECEPTOR SUBUNIT TOM40"/>
    <property type="match status" value="1"/>
</dbReference>
<feature type="region of interest" description="Disordered" evidence="10">
    <location>
        <begin position="84"/>
        <end position="106"/>
    </location>
</feature>
<dbReference type="InterPro" id="IPR037930">
    <property type="entry name" value="Tom40"/>
</dbReference>
<dbReference type="GO" id="GO:0005741">
    <property type="term" value="C:mitochondrial outer membrane"/>
    <property type="evidence" value="ECO:0007669"/>
    <property type="project" value="UniProtKB-SubCell"/>
</dbReference>
<feature type="region of interest" description="Disordered" evidence="10">
    <location>
        <begin position="140"/>
        <end position="166"/>
    </location>
</feature>
<comment type="subcellular location">
    <subcellularLocation>
        <location evidence="1">Mitochondrion outer membrane</location>
        <topology evidence="1">Multi-pass membrane protein</topology>
    </subcellularLocation>
</comment>
<keyword evidence="6" id="KW-1000">Mitochondrion outer membrane</keyword>
<dbReference type="Pfam" id="PF01459">
    <property type="entry name" value="Porin_3"/>
    <property type="match status" value="1"/>
</dbReference>
<organism evidence="11 12">
    <name type="scientific">Spodoptera litura</name>
    <name type="common">Asian cotton leafworm</name>
    <dbReference type="NCBI Taxonomy" id="69820"/>
    <lineage>
        <taxon>Eukaryota</taxon>
        <taxon>Metazoa</taxon>
        <taxon>Ecdysozoa</taxon>
        <taxon>Arthropoda</taxon>
        <taxon>Hexapoda</taxon>
        <taxon>Insecta</taxon>
        <taxon>Pterygota</taxon>
        <taxon>Neoptera</taxon>
        <taxon>Endopterygota</taxon>
        <taxon>Lepidoptera</taxon>
        <taxon>Glossata</taxon>
        <taxon>Ditrysia</taxon>
        <taxon>Noctuoidea</taxon>
        <taxon>Noctuidae</taxon>
        <taxon>Amphipyrinae</taxon>
        <taxon>Spodoptera</taxon>
    </lineage>
</organism>
<evidence type="ECO:0000256" key="1">
    <source>
        <dbReference type="ARBA" id="ARBA00004374"/>
    </source>
</evidence>